<dbReference type="EMBL" id="CAJFCW020000004">
    <property type="protein sequence ID" value="CAG9112882.1"/>
    <property type="molecule type" value="Genomic_DNA"/>
</dbReference>
<keyword evidence="4" id="KW-1185">Reference proteome</keyword>
<dbReference type="GO" id="GO:0004519">
    <property type="term" value="F:endonuclease activity"/>
    <property type="evidence" value="ECO:0007669"/>
    <property type="project" value="TreeGrafter"/>
</dbReference>
<protein>
    <recommendedName>
        <fullName evidence="5">Smr domain-containing protein</fullName>
    </recommendedName>
</protein>
<dbReference type="Proteomes" id="UP000783686">
    <property type="component" value="Unassembled WGS sequence"/>
</dbReference>
<dbReference type="InterPro" id="IPR052772">
    <property type="entry name" value="Endo/PolyKinase_Domain-Protein"/>
</dbReference>
<evidence type="ECO:0000259" key="1">
    <source>
        <dbReference type="PROSITE" id="PS50828"/>
    </source>
</evidence>
<comment type="caution">
    <text evidence="3">The sequence shown here is derived from an EMBL/GenBank/DDBJ whole genome shotgun (WGS) entry which is preliminary data.</text>
</comment>
<dbReference type="PROSITE" id="PS51140">
    <property type="entry name" value="CUE"/>
    <property type="match status" value="1"/>
</dbReference>
<dbReference type="GO" id="GO:0005634">
    <property type="term" value="C:nucleus"/>
    <property type="evidence" value="ECO:0007669"/>
    <property type="project" value="TreeGrafter"/>
</dbReference>
<reference evidence="3" key="1">
    <citation type="submission" date="2020-09" db="EMBL/GenBank/DDBJ databases">
        <authorList>
            <person name="Kikuchi T."/>
        </authorList>
    </citation>
    <scope>NUCLEOTIDE SEQUENCE</scope>
    <source>
        <strain evidence="3">SH1</strain>
    </source>
</reference>
<dbReference type="Pfam" id="PF01713">
    <property type="entry name" value="Smr"/>
    <property type="match status" value="1"/>
</dbReference>
<dbReference type="OrthoDB" id="10512487at2759"/>
<dbReference type="Gene3D" id="3.30.1370.110">
    <property type="match status" value="1"/>
</dbReference>
<gene>
    <name evidence="3" type="ORF">BOKJ2_LOCUS8621</name>
</gene>
<dbReference type="InterPro" id="IPR036063">
    <property type="entry name" value="Smr_dom_sf"/>
</dbReference>
<evidence type="ECO:0000313" key="3">
    <source>
        <dbReference type="EMBL" id="CAD5219792.1"/>
    </source>
</evidence>
<dbReference type="PANTHER" id="PTHR46535">
    <property type="entry name" value="NEDD4-BINDING PROTEIN 2"/>
    <property type="match status" value="1"/>
</dbReference>
<evidence type="ECO:0008006" key="5">
    <source>
        <dbReference type="Google" id="ProtNLM"/>
    </source>
</evidence>
<dbReference type="CDD" id="cd14279">
    <property type="entry name" value="CUE"/>
    <property type="match status" value="1"/>
</dbReference>
<dbReference type="PROSITE" id="PS50828">
    <property type="entry name" value="SMR"/>
    <property type="match status" value="1"/>
</dbReference>
<dbReference type="Proteomes" id="UP000614601">
    <property type="component" value="Unassembled WGS sequence"/>
</dbReference>
<evidence type="ECO:0000313" key="4">
    <source>
        <dbReference type="Proteomes" id="UP000614601"/>
    </source>
</evidence>
<feature type="domain" description="CUE" evidence="2">
    <location>
        <begin position="168"/>
        <end position="211"/>
    </location>
</feature>
<evidence type="ECO:0000259" key="2">
    <source>
        <dbReference type="PROSITE" id="PS51140"/>
    </source>
</evidence>
<dbReference type="Pfam" id="PF02845">
    <property type="entry name" value="CUE"/>
    <property type="match status" value="1"/>
</dbReference>
<dbReference type="GO" id="GO:0043130">
    <property type="term" value="F:ubiquitin binding"/>
    <property type="evidence" value="ECO:0007669"/>
    <property type="project" value="InterPro"/>
</dbReference>
<dbReference type="SUPFAM" id="SSF160443">
    <property type="entry name" value="SMR domain-like"/>
    <property type="match status" value="1"/>
</dbReference>
<dbReference type="EMBL" id="CAJFDH010000004">
    <property type="protein sequence ID" value="CAD5219792.1"/>
    <property type="molecule type" value="Genomic_DNA"/>
</dbReference>
<dbReference type="SMART" id="SM00546">
    <property type="entry name" value="CUE"/>
    <property type="match status" value="1"/>
</dbReference>
<dbReference type="InterPro" id="IPR002625">
    <property type="entry name" value="Smr_dom"/>
</dbReference>
<name>A0A811KW56_9BILA</name>
<accession>A0A811KW56</accession>
<dbReference type="InterPro" id="IPR003892">
    <property type="entry name" value="CUE"/>
</dbReference>
<organism evidence="3 4">
    <name type="scientific">Bursaphelenchus okinawaensis</name>
    <dbReference type="NCBI Taxonomy" id="465554"/>
    <lineage>
        <taxon>Eukaryota</taxon>
        <taxon>Metazoa</taxon>
        <taxon>Ecdysozoa</taxon>
        <taxon>Nematoda</taxon>
        <taxon>Chromadorea</taxon>
        <taxon>Rhabditida</taxon>
        <taxon>Tylenchina</taxon>
        <taxon>Tylenchomorpha</taxon>
        <taxon>Aphelenchoidea</taxon>
        <taxon>Aphelenchoididae</taxon>
        <taxon>Bursaphelenchus</taxon>
    </lineage>
</organism>
<dbReference type="AlphaFoldDB" id="A0A811KW56"/>
<dbReference type="PANTHER" id="PTHR46535:SF1">
    <property type="entry name" value="NEDD4-BINDING PROTEIN 2"/>
    <property type="match status" value="1"/>
</dbReference>
<feature type="domain" description="Smr" evidence="1">
    <location>
        <begin position="331"/>
        <end position="409"/>
    </location>
</feature>
<dbReference type="SMART" id="SM00463">
    <property type="entry name" value="SMR"/>
    <property type="match status" value="1"/>
</dbReference>
<sequence>MASMLMGSAFQDVSSKTADLACDTLELFFGSQMLTHLHNRFGNKSLSTFEARVVNVPVWIGELLYGCVLEQLEAVNSTNLIEKDSEAVLKEIEMSFGNDEGNKIVSEVANIAVDLNMNMAQQNEVARSSENGDIGLEMANLFVNTKVEEKLKPKRNPKPPPDLTHKDEKLCMLEQLREIFPQYPEKIFKQVLNEKNYVFDAAVAELANASTVGEKAADNYKLPRSPRIIHSNIATTVHRSSSMSNLSVVTNSSTSSTNTASSISSGISSAVMTATDYYDKAAYYRQLAAKLPNKNHPAYPQYLRLATECSQNAKKLQEEEEDNAAVVTDVLDLHGFEVARAIKILSKTIERIREKRPMQRYLEVITGIGNRNALKKAPLRKGIQLWLDQKKYRYEQEFWNQGSFKVHLIDIT</sequence>
<proteinExistence type="predicted"/>